<sequence>MFRHFRRYNDNPGPSGEPPALEGDDPFGGMHDTLFAWESFGEDALKVGWTVVQEVPPQVLRDKNGIISCGKRAGQWLQYVVDGDVPSLMLPVPQYFYTHRSEVEVEDICKTVQAFIKTNARKG</sequence>
<dbReference type="AlphaFoldDB" id="A0A0F8ZWT9"/>
<dbReference type="EMBL" id="LAZR01061045">
    <property type="protein sequence ID" value="KKK64391.1"/>
    <property type="molecule type" value="Genomic_DNA"/>
</dbReference>
<proteinExistence type="predicted"/>
<gene>
    <name evidence="2" type="ORF">LCGC14_2984680</name>
</gene>
<accession>A0A0F8ZWT9</accession>
<reference evidence="2" key="1">
    <citation type="journal article" date="2015" name="Nature">
        <title>Complex archaea that bridge the gap between prokaryotes and eukaryotes.</title>
        <authorList>
            <person name="Spang A."/>
            <person name="Saw J.H."/>
            <person name="Jorgensen S.L."/>
            <person name="Zaremba-Niedzwiedzka K."/>
            <person name="Martijn J."/>
            <person name="Lind A.E."/>
            <person name="van Eijk R."/>
            <person name="Schleper C."/>
            <person name="Guy L."/>
            <person name="Ettema T.J."/>
        </authorList>
    </citation>
    <scope>NUCLEOTIDE SEQUENCE</scope>
</reference>
<organism evidence="2">
    <name type="scientific">marine sediment metagenome</name>
    <dbReference type="NCBI Taxonomy" id="412755"/>
    <lineage>
        <taxon>unclassified sequences</taxon>
        <taxon>metagenomes</taxon>
        <taxon>ecological metagenomes</taxon>
    </lineage>
</organism>
<protein>
    <submittedName>
        <fullName evidence="2">Uncharacterized protein</fullName>
    </submittedName>
</protein>
<comment type="caution">
    <text evidence="2">The sequence shown here is derived from an EMBL/GenBank/DDBJ whole genome shotgun (WGS) entry which is preliminary data.</text>
</comment>
<evidence type="ECO:0000313" key="2">
    <source>
        <dbReference type="EMBL" id="KKK64391.1"/>
    </source>
</evidence>
<feature type="region of interest" description="Disordered" evidence="1">
    <location>
        <begin position="1"/>
        <end position="27"/>
    </location>
</feature>
<name>A0A0F8ZWT9_9ZZZZ</name>
<evidence type="ECO:0000256" key="1">
    <source>
        <dbReference type="SAM" id="MobiDB-lite"/>
    </source>
</evidence>